<evidence type="ECO:0000256" key="1">
    <source>
        <dbReference type="SAM" id="SignalP"/>
    </source>
</evidence>
<feature type="chain" id="PRO_5016771559" evidence="1">
    <location>
        <begin position="21"/>
        <end position="239"/>
    </location>
</feature>
<evidence type="ECO:0000313" key="3">
    <source>
        <dbReference type="EMBL" id="STY24399.1"/>
    </source>
</evidence>
<dbReference type="EMBL" id="LNYZ01000010">
    <property type="protein sequence ID" value="KTD78204.1"/>
    <property type="molecule type" value="Genomic_DNA"/>
</dbReference>
<dbReference type="SUPFAM" id="SSF56925">
    <property type="entry name" value="OMPA-like"/>
    <property type="match status" value="1"/>
</dbReference>
<keyword evidence="1" id="KW-0732">Signal</keyword>
<name>A0A378LF52_9GAMM</name>
<keyword evidence="4" id="KW-1185">Reference proteome</keyword>
<dbReference type="STRING" id="460.Lstg_1485"/>
<feature type="signal peptide" evidence="1">
    <location>
        <begin position="1"/>
        <end position="20"/>
    </location>
</feature>
<evidence type="ECO:0000313" key="4">
    <source>
        <dbReference type="Proteomes" id="UP000054820"/>
    </source>
</evidence>
<dbReference type="InterPro" id="IPR011250">
    <property type="entry name" value="OMP/PagP_B-barrel"/>
</dbReference>
<sequence length="239" mass="26435">MTIRYLLSIICGLLSSTAMANQSPWVTSIGAGASSFTKSNNQTIIISDFITDSLVNSHQRTQAAYTFAFQRIVPLNNQLIKKMLIGPAVYYQQARFSGDVYELDDPKFFNYTYRETGSLFNILLQGDFYLLSPVERISPFITLGLGLNISQVTYEDHALPGITPVSSLMLQPKINDRFSGAVGAGIAAHLNNQFDVFARYLYTQSGTAHSSLSDNDNLLEPIKLSLNNQAFYVGLSFNS</sequence>
<accession>A0A378LF52</accession>
<evidence type="ECO:0000313" key="5">
    <source>
        <dbReference type="Proteomes" id="UP000255110"/>
    </source>
</evidence>
<dbReference type="RefSeq" id="WP_058477042.1">
    <property type="nucleotide sequence ID" value="NZ_CAAAIO010000019.1"/>
</dbReference>
<reference evidence="3 5" key="2">
    <citation type="submission" date="2018-06" db="EMBL/GenBank/DDBJ databases">
        <authorList>
            <consortium name="Pathogen Informatics"/>
            <person name="Doyle S."/>
        </authorList>
    </citation>
    <scope>NUCLEOTIDE SEQUENCE [LARGE SCALE GENOMIC DNA]</scope>
    <source>
        <strain evidence="3 5">NCTC11991</strain>
    </source>
</reference>
<proteinExistence type="predicted"/>
<dbReference type="AlphaFoldDB" id="A0A378LF52"/>
<gene>
    <name evidence="2" type="ORF">Lstg_1485</name>
    <name evidence="3" type="ORF">NCTC11991_03024</name>
</gene>
<dbReference type="Proteomes" id="UP000255110">
    <property type="component" value="Unassembled WGS sequence"/>
</dbReference>
<protein>
    <submittedName>
        <fullName evidence="3">Uncharacterized protein</fullName>
    </submittedName>
</protein>
<organism evidence="3 5">
    <name type="scientific">Legionella steigerwaltii</name>
    <dbReference type="NCBI Taxonomy" id="460"/>
    <lineage>
        <taxon>Bacteria</taxon>
        <taxon>Pseudomonadati</taxon>
        <taxon>Pseudomonadota</taxon>
        <taxon>Gammaproteobacteria</taxon>
        <taxon>Legionellales</taxon>
        <taxon>Legionellaceae</taxon>
        <taxon>Legionella</taxon>
    </lineage>
</organism>
<reference evidence="2 4" key="1">
    <citation type="submission" date="2015-11" db="EMBL/GenBank/DDBJ databases">
        <title>Genomic analysis of 38 Legionella species identifies large and diverse effector repertoires.</title>
        <authorList>
            <person name="Burstein D."/>
            <person name="Amaro F."/>
            <person name="Zusman T."/>
            <person name="Lifshitz Z."/>
            <person name="Cohen O."/>
            <person name="Gilbert J.A."/>
            <person name="Pupko T."/>
            <person name="Shuman H.A."/>
            <person name="Segal G."/>
        </authorList>
    </citation>
    <scope>NUCLEOTIDE SEQUENCE [LARGE SCALE GENOMIC DNA]</scope>
    <source>
        <strain evidence="2 4">SC-18-C9</strain>
    </source>
</reference>
<evidence type="ECO:0000313" key="2">
    <source>
        <dbReference type="EMBL" id="KTD78204.1"/>
    </source>
</evidence>
<dbReference type="EMBL" id="UGOY01000001">
    <property type="protein sequence ID" value="STY24399.1"/>
    <property type="molecule type" value="Genomic_DNA"/>
</dbReference>
<dbReference type="Proteomes" id="UP000054820">
    <property type="component" value="Unassembled WGS sequence"/>
</dbReference>
<dbReference type="Gene3D" id="2.40.160.20">
    <property type="match status" value="1"/>
</dbReference>